<evidence type="ECO:0000313" key="3">
    <source>
        <dbReference type="Proteomes" id="UP000607796"/>
    </source>
</evidence>
<keyword evidence="3" id="KW-1185">Reference proteome</keyword>
<comment type="caution">
    <text evidence="2">The sequence shown here is derived from an EMBL/GenBank/DDBJ whole genome shotgun (WGS) entry which is preliminary data.</text>
</comment>
<dbReference type="EMBL" id="JADFFK010000008">
    <property type="protein sequence ID" value="MBE9637593.1"/>
    <property type="molecule type" value="Genomic_DNA"/>
</dbReference>
<evidence type="ECO:0008006" key="4">
    <source>
        <dbReference type="Google" id="ProtNLM"/>
    </source>
</evidence>
<name>A0ABR9X267_9RHOB</name>
<proteinExistence type="predicted"/>
<organism evidence="2 3">
    <name type="scientific">Salipiger mangrovisoli</name>
    <dbReference type="NCBI Taxonomy" id="2865933"/>
    <lineage>
        <taxon>Bacteria</taxon>
        <taxon>Pseudomonadati</taxon>
        <taxon>Pseudomonadota</taxon>
        <taxon>Alphaproteobacteria</taxon>
        <taxon>Rhodobacterales</taxon>
        <taxon>Roseobacteraceae</taxon>
        <taxon>Salipiger</taxon>
    </lineage>
</organism>
<protein>
    <recommendedName>
        <fullName evidence="4">Lipoprotein</fullName>
    </recommendedName>
</protein>
<evidence type="ECO:0000256" key="1">
    <source>
        <dbReference type="SAM" id="SignalP"/>
    </source>
</evidence>
<feature type="chain" id="PRO_5046150520" description="Lipoprotein" evidence="1">
    <location>
        <begin position="28"/>
        <end position="133"/>
    </location>
</feature>
<reference evidence="2 3" key="1">
    <citation type="journal article" date="2021" name="Int. J. Syst. Evol. Microbiol.">
        <title>Salipiger mangrovisoli sp. nov., isolated from mangrove soil and the proposal for the reclassification of Paraphaeobacter pallidus as Salipiger pallidus comb. nov.</title>
        <authorList>
            <person name="Du J."/>
            <person name="Liu Y."/>
            <person name="Pei T."/>
            <person name="Deng M.R."/>
            <person name="Zhu H."/>
        </authorList>
    </citation>
    <scope>NUCLEOTIDE SEQUENCE [LARGE SCALE GENOMIC DNA]</scope>
    <source>
        <strain evidence="2 3">6D45A</strain>
    </source>
</reference>
<sequence length="133" mass="13871">MVFGPIAKSGICAVLALAMTGCPAVLSAEENQKVELKLADVGVSTHSEYGKGVELQIRSDAVLPDGTVEGKFPELSAAICNYYAPRVLPLIAQQAQLTAPDFIGVKLLLGNGMVGKYLFQAYAVEDGSCGAPL</sequence>
<feature type="signal peptide" evidence="1">
    <location>
        <begin position="1"/>
        <end position="27"/>
    </location>
</feature>
<dbReference type="Proteomes" id="UP000607796">
    <property type="component" value="Unassembled WGS sequence"/>
</dbReference>
<accession>A0ABR9X267</accession>
<evidence type="ECO:0000313" key="2">
    <source>
        <dbReference type="EMBL" id="MBE9637593.1"/>
    </source>
</evidence>
<gene>
    <name evidence="2" type="ORF">IQ782_12130</name>
</gene>
<dbReference type="RefSeq" id="WP_194134904.1">
    <property type="nucleotide sequence ID" value="NZ_JADFFK010000008.1"/>
</dbReference>
<keyword evidence="1" id="KW-0732">Signal</keyword>